<reference evidence="3 4" key="2">
    <citation type="submission" date="2018-11" db="EMBL/GenBank/DDBJ databases">
        <authorList>
            <consortium name="Pathogen Informatics"/>
        </authorList>
    </citation>
    <scope>NUCLEOTIDE SEQUENCE [LARGE SCALE GENOMIC DNA]</scope>
</reference>
<evidence type="ECO:0000313" key="3">
    <source>
        <dbReference type="EMBL" id="VDK29706.1"/>
    </source>
</evidence>
<sequence>MTRPPLRKTTDVIFPQDYTILYTPDKLLPKANWQRVNARCRDSFGKTIEGLPTDNIYTVCVETKQRAANVSASLDLEKCDTVELNKETTAPPDYESFDAYSVAPCQCLCTSDGKALVQPSCGSVMDPFRPVSTLPPALDGECLCRMPAKGGRCPSGYYFSHGQCYDVNECQQQNGGCSHGCVNTPGDFYCACPYGMMRDPMEPKTCISVAGSFDRIAALLGQYLNANLPGDVKNITAEEHGADGRPTRYKAIVKSGDDKTISLEWSSMPAVVRRALKWLF</sequence>
<dbReference type="GO" id="GO:0005509">
    <property type="term" value="F:calcium ion binding"/>
    <property type="evidence" value="ECO:0007669"/>
    <property type="project" value="InterPro"/>
</dbReference>
<dbReference type="SUPFAM" id="SSF57196">
    <property type="entry name" value="EGF/Laminin"/>
    <property type="match status" value="1"/>
</dbReference>
<name>A0A183CXS2_9BILA</name>
<accession>A0A183CXS2</accession>
<dbReference type="CDD" id="cd00054">
    <property type="entry name" value="EGF_CA"/>
    <property type="match status" value="1"/>
</dbReference>
<evidence type="ECO:0000313" key="5">
    <source>
        <dbReference type="WBParaSite" id="GPUH_0000126301-mRNA-1"/>
    </source>
</evidence>
<dbReference type="InterPro" id="IPR018097">
    <property type="entry name" value="EGF_Ca-bd_CS"/>
</dbReference>
<keyword evidence="1" id="KW-1015">Disulfide bond</keyword>
<reference evidence="5" key="1">
    <citation type="submission" date="2016-06" db="UniProtKB">
        <authorList>
            <consortium name="WormBaseParasite"/>
        </authorList>
    </citation>
    <scope>IDENTIFICATION</scope>
</reference>
<dbReference type="Gene3D" id="2.10.25.10">
    <property type="entry name" value="Laminin"/>
    <property type="match status" value="1"/>
</dbReference>
<protein>
    <submittedName>
        <fullName evidence="5">EGF_CA domain-containing protein</fullName>
    </submittedName>
</protein>
<dbReference type="EMBL" id="UYRT01001473">
    <property type="protein sequence ID" value="VDK29706.1"/>
    <property type="molecule type" value="Genomic_DNA"/>
</dbReference>
<dbReference type="OrthoDB" id="10045365at2759"/>
<dbReference type="SMART" id="SM00179">
    <property type="entry name" value="EGF_CA"/>
    <property type="match status" value="1"/>
</dbReference>
<dbReference type="AlphaFoldDB" id="A0A183CXS2"/>
<dbReference type="Proteomes" id="UP000271098">
    <property type="component" value="Unassembled WGS sequence"/>
</dbReference>
<evidence type="ECO:0000313" key="4">
    <source>
        <dbReference type="Proteomes" id="UP000271098"/>
    </source>
</evidence>
<proteinExistence type="predicted"/>
<evidence type="ECO:0000256" key="1">
    <source>
        <dbReference type="ARBA" id="ARBA00023157"/>
    </source>
</evidence>
<dbReference type="Pfam" id="PF14670">
    <property type="entry name" value="FXa_inhibition"/>
    <property type="match status" value="1"/>
</dbReference>
<feature type="domain" description="EGF-like calcium-binding" evidence="2">
    <location>
        <begin position="166"/>
        <end position="207"/>
    </location>
</feature>
<keyword evidence="4" id="KW-1185">Reference proteome</keyword>
<dbReference type="InterPro" id="IPR001881">
    <property type="entry name" value="EGF-like_Ca-bd_dom"/>
</dbReference>
<dbReference type="PROSITE" id="PS01187">
    <property type="entry name" value="EGF_CA"/>
    <property type="match status" value="1"/>
</dbReference>
<gene>
    <name evidence="3" type="ORF">GPUH_LOCUS1262</name>
</gene>
<evidence type="ECO:0000259" key="2">
    <source>
        <dbReference type="SMART" id="SM00179"/>
    </source>
</evidence>
<organism evidence="5">
    <name type="scientific">Gongylonema pulchrum</name>
    <dbReference type="NCBI Taxonomy" id="637853"/>
    <lineage>
        <taxon>Eukaryota</taxon>
        <taxon>Metazoa</taxon>
        <taxon>Ecdysozoa</taxon>
        <taxon>Nematoda</taxon>
        <taxon>Chromadorea</taxon>
        <taxon>Rhabditida</taxon>
        <taxon>Spirurina</taxon>
        <taxon>Spiruromorpha</taxon>
        <taxon>Spiruroidea</taxon>
        <taxon>Gongylonematidae</taxon>
        <taxon>Gongylonema</taxon>
    </lineage>
</organism>
<dbReference type="WBParaSite" id="GPUH_0000126301-mRNA-1">
    <property type="protein sequence ID" value="GPUH_0000126301-mRNA-1"/>
    <property type="gene ID" value="GPUH_0000126301"/>
</dbReference>